<dbReference type="AlphaFoldDB" id="A0A9Q4KST2"/>
<proteinExistence type="predicted"/>
<dbReference type="Proteomes" id="UP001143747">
    <property type="component" value="Unassembled WGS sequence"/>
</dbReference>
<comment type="caution">
    <text evidence="1">The sequence shown here is derived from an EMBL/GenBank/DDBJ whole genome shotgun (WGS) entry which is preliminary data.</text>
</comment>
<gene>
    <name evidence="1" type="ORF">L0665_05250</name>
</gene>
<keyword evidence="2" id="KW-1185">Reference proteome</keyword>
<dbReference type="EMBL" id="JAKELO010000002">
    <property type="protein sequence ID" value="MDE4908014.1"/>
    <property type="molecule type" value="Genomic_DNA"/>
</dbReference>
<evidence type="ECO:0000313" key="1">
    <source>
        <dbReference type="EMBL" id="MDE4908014.1"/>
    </source>
</evidence>
<evidence type="ECO:0000313" key="2">
    <source>
        <dbReference type="Proteomes" id="UP001143747"/>
    </source>
</evidence>
<dbReference type="RefSeq" id="WP_274924652.1">
    <property type="nucleotide sequence ID" value="NZ_JAKELO010000002.1"/>
</dbReference>
<sequence length="77" mass="8098">MAKSGTLNNAHIDGYSCKKDISIDICTYSTGVFHSILISFNNPGTGVDVSGGIYDPAASGSQIDQRAKYPQISISSI</sequence>
<name>A0A9Q4KST2_9EURY</name>
<organism evidence="1 2">
    <name type="scientific">Methanogenium marinum</name>
    <dbReference type="NCBI Taxonomy" id="348610"/>
    <lineage>
        <taxon>Archaea</taxon>
        <taxon>Methanobacteriati</taxon>
        <taxon>Methanobacteriota</taxon>
        <taxon>Stenosarchaea group</taxon>
        <taxon>Methanomicrobia</taxon>
        <taxon>Methanomicrobiales</taxon>
        <taxon>Methanomicrobiaceae</taxon>
        <taxon>Methanogenium</taxon>
    </lineage>
</organism>
<reference evidence="1" key="1">
    <citation type="submission" date="2022-01" db="EMBL/GenBank/DDBJ databases">
        <title>Draft genome of Methanogenium marinum DSM 15558.</title>
        <authorList>
            <person name="Chen S.-C."/>
            <person name="You Y.-T."/>
        </authorList>
    </citation>
    <scope>NUCLEOTIDE SEQUENCE</scope>
    <source>
        <strain evidence="1">DSM 15558</strain>
    </source>
</reference>
<accession>A0A9Q4KST2</accession>
<protein>
    <submittedName>
        <fullName evidence="1">Uncharacterized protein</fullName>
    </submittedName>
</protein>